<proteinExistence type="inferred from homology"/>
<dbReference type="Gene3D" id="3.40.50.300">
    <property type="entry name" value="P-loop containing nucleotide triphosphate hydrolases"/>
    <property type="match status" value="1"/>
</dbReference>
<dbReference type="Proteomes" id="UP000567387">
    <property type="component" value="Unassembled WGS sequence"/>
</dbReference>
<dbReference type="RefSeq" id="WP_000377351.1">
    <property type="nucleotide sequence ID" value="NZ_AP022262.1"/>
</dbReference>
<reference evidence="6" key="2">
    <citation type="submission" date="2023-07" db="EMBL/GenBank/DDBJ databases">
        <title>High risk of intestinal colonization with ESBL-producing Escherichia coli among soldiers of military contingents in specific geographic regions.</title>
        <authorList>
            <person name="Literacka E."/>
        </authorList>
    </citation>
    <scope>NUCLEOTIDE SEQUENCE</scope>
    <source>
        <strain evidence="6">33</strain>
    </source>
</reference>
<accession>A0A0G9FZB1</accession>
<gene>
    <name evidence="5" type="primary">cpaF</name>
    <name evidence="5" type="ORF">C2R31_004771</name>
    <name evidence="6" type="ORF">Q2V64_25705</name>
</gene>
<dbReference type="InterPro" id="IPR001482">
    <property type="entry name" value="T2SS/T4SS_dom"/>
</dbReference>
<comment type="similarity">
    <text evidence="1">Belongs to the GSP E family.</text>
</comment>
<dbReference type="PANTHER" id="PTHR30258:SF2">
    <property type="entry name" value="COMG OPERON PROTEIN 1"/>
    <property type="match status" value="1"/>
</dbReference>
<evidence type="ECO:0000313" key="5">
    <source>
        <dbReference type="EMBL" id="EFA8786828.1"/>
    </source>
</evidence>
<evidence type="ECO:0000313" key="7">
    <source>
        <dbReference type="Proteomes" id="UP000567387"/>
    </source>
</evidence>
<evidence type="ECO:0000256" key="2">
    <source>
        <dbReference type="ARBA" id="ARBA00022741"/>
    </source>
</evidence>
<name>A0A0G9FZB1_ECOLX</name>
<dbReference type="EMBL" id="JAUKZB010000035">
    <property type="protein sequence ID" value="MDO2733061.1"/>
    <property type="molecule type" value="Genomic_DNA"/>
</dbReference>
<sequence>MDSINKLTFADLLLTEEKSVFRYLEGQNNPIVNVDSYYDDEIKQIKSNIKVLSQSKGKEFFYSHFGTPYRVTVINTVGGTGYFLRKLKIPVPALDQLGFSAGVLSTLKSLGKMKGLILVGGATGSGKSTTIYSLLTEFLTQYGDILISIEDPPELPAQGSYGADAKGIWYQLDARDVGGYEQAMISAMRYNPRYIFLGEIRSPKTAKEAIRAAVNGHLVVSTIHGSSVQGSLYALQQIASAEGEMDLVRSIIADGLLCVIHQELHFIDNGKRKLTCNILCNDGTPSIPSKIRSGKLELLNNEIETQKILLSRGNSLVK</sequence>
<keyword evidence="3" id="KW-0067">ATP-binding</keyword>
<dbReference type="PANTHER" id="PTHR30258">
    <property type="entry name" value="TYPE II SECRETION SYSTEM PROTEIN GSPE-RELATED"/>
    <property type="match status" value="1"/>
</dbReference>
<dbReference type="GO" id="GO:0016887">
    <property type="term" value="F:ATP hydrolysis activity"/>
    <property type="evidence" value="ECO:0007669"/>
    <property type="project" value="TreeGrafter"/>
</dbReference>
<dbReference type="Pfam" id="PF00437">
    <property type="entry name" value="T2SSE"/>
    <property type="match status" value="1"/>
</dbReference>
<dbReference type="SUPFAM" id="SSF52540">
    <property type="entry name" value="P-loop containing nucleoside triphosphate hydrolases"/>
    <property type="match status" value="1"/>
</dbReference>
<comment type="caution">
    <text evidence="5">The sequence shown here is derived from an EMBL/GenBank/DDBJ whole genome shotgun (WGS) entry which is preliminary data.</text>
</comment>
<dbReference type="EMBL" id="AASCBU010000036">
    <property type="protein sequence ID" value="EFA8786828.1"/>
    <property type="molecule type" value="Genomic_DNA"/>
</dbReference>
<evidence type="ECO:0000259" key="4">
    <source>
        <dbReference type="Pfam" id="PF00437"/>
    </source>
</evidence>
<dbReference type="GO" id="GO:0005524">
    <property type="term" value="F:ATP binding"/>
    <property type="evidence" value="ECO:0007669"/>
    <property type="project" value="UniProtKB-KW"/>
</dbReference>
<organism evidence="5 7">
    <name type="scientific">Escherichia coli</name>
    <dbReference type="NCBI Taxonomy" id="562"/>
    <lineage>
        <taxon>Bacteria</taxon>
        <taxon>Pseudomonadati</taxon>
        <taxon>Pseudomonadota</taxon>
        <taxon>Gammaproteobacteria</taxon>
        <taxon>Enterobacterales</taxon>
        <taxon>Enterobacteriaceae</taxon>
        <taxon>Escherichia</taxon>
    </lineage>
</organism>
<evidence type="ECO:0000256" key="3">
    <source>
        <dbReference type="ARBA" id="ARBA00022840"/>
    </source>
</evidence>
<evidence type="ECO:0000313" key="6">
    <source>
        <dbReference type="EMBL" id="MDO2733061.1"/>
    </source>
</evidence>
<dbReference type="InterPro" id="IPR027417">
    <property type="entry name" value="P-loop_NTPase"/>
</dbReference>
<dbReference type="GO" id="GO:0005886">
    <property type="term" value="C:plasma membrane"/>
    <property type="evidence" value="ECO:0007669"/>
    <property type="project" value="TreeGrafter"/>
</dbReference>
<dbReference type="AlphaFoldDB" id="A0A0G9FZB1"/>
<reference evidence="5 7" key="1">
    <citation type="submission" date="2018-08" db="EMBL/GenBank/DDBJ databases">
        <authorList>
            <consortium name="PulseNet: The National Subtyping Network for Foodborne Disease Surveillance"/>
            <person name="Tarr C.L."/>
            <person name="Trees E."/>
            <person name="Katz L.S."/>
            <person name="Carleton-Romer H.A."/>
            <person name="Stroika S."/>
            <person name="Kucerova Z."/>
            <person name="Roache K.F."/>
            <person name="Sabol A.L."/>
            <person name="Besser J."/>
            <person name="Gerner-Smidt P."/>
        </authorList>
    </citation>
    <scope>NUCLEOTIDE SEQUENCE [LARGE SCALE GENOMIC DNA]</scope>
    <source>
        <strain evidence="5 7">PNUSAE011918</strain>
    </source>
</reference>
<keyword evidence="2" id="KW-0547">Nucleotide-binding</keyword>
<evidence type="ECO:0000256" key="1">
    <source>
        <dbReference type="ARBA" id="ARBA00006611"/>
    </source>
</evidence>
<dbReference type="Proteomes" id="UP001174465">
    <property type="component" value="Unassembled WGS sequence"/>
</dbReference>
<protein>
    <submittedName>
        <fullName evidence="6">ATPase, T2SS/T4P/T4SS family</fullName>
    </submittedName>
    <submittedName>
        <fullName evidence="5">Flp pilus assembly complex ATPase component</fullName>
    </submittedName>
</protein>
<feature type="domain" description="Bacterial type II secretion system protein E" evidence="4">
    <location>
        <begin position="74"/>
        <end position="264"/>
    </location>
</feature>